<dbReference type="PANTHER" id="PTHR42791:SF1">
    <property type="entry name" value="N-ACETYLTRANSFERASE DOMAIN-CONTAINING PROTEIN"/>
    <property type="match status" value="1"/>
</dbReference>
<dbReference type="EMBL" id="DSRU01000269">
    <property type="protein sequence ID" value="HFM99719.1"/>
    <property type="molecule type" value="Genomic_DNA"/>
</dbReference>
<dbReference type="InterPro" id="IPR052523">
    <property type="entry name" value="Trichothecene_AcTrans"/>
</dbReference>
<dbReference type="PROSITE" id="PS51186">
    <property type="entry name" value="GNAT"/>
    <property type="match status" value="1"/>
</dbReference>
<gene>
    <name evidence="2" type="ORF">ENR64_18585</name>
</gene>
<proteinExistence type="predicted"/>
<dbReference type="InterPro" id="IPR000182">
    <property type="entry name" value="GNAT_dom"/>
</dbReference>
<keyword evidence="2" id="KW-0808">Transferase</keyword>
<accession>A0A7C3PHN0</accession>
<dbReference type="GO" id="GO:0016747">
    <property type="term" value="F:acyltransferase activity, transferring groups other than amino-acyl groups"/>
    <property type="evidence" value="ECO:0007669"/>
    <property type="project" value="InterPro"/>
</dbReference>
<evidence type="ECO:0000259" key="1">
    <source>
        <dbReference type="PROSITE" id="PS51186"/>
    </source>
</evidence>
<comment type="caution">
    <text evidence="2">The sequence shown here is derived from an EMBL/GenBank/DDBJ whole genome shotgun (WGS) entry which is preliminary data.</text>
</comment>
<dbReference type="AlphaFoldDB" id="A0A7C3PHN0"/>
<sequence>MPQRTDAPVQPKQWQPPLKSNAVQIRRVTTAFDEAKVIATQVLAFSTDPVARWLYPDPLQYLTYFPQFVRTFGNKALEHKTTYFADRYIGAAFWFPPGVEPDGDPLIDLLENSVAKPEQEDLFQVLEEMSRCHPHQAHWYLAILGVEPTQQGKGHGSALLQPILQECDRTRIPAYLESSKPDNLPFYKRYGFEQIGLIQVGSSPPIFPMLRLPR</sequence>
<dbReference type="Gene3D" id="3.40.630.30">
    <property type="match status" value="1"/>
</dbReference>
<dbReference type="CDD" id="cd04301">
    <property type="entry name" value="NAT_SF"/>
    <property type="match status" value="1"/>
</dbReference>
<dbReference type="PANTHER" id="PTHR42791">
    <property type="entry name" value="GNAT FAMILY ACETYLTRANSFERASE"/>
    <property type="match status" value="1"/>
</dbReference>
<protein>
    <submittedName>
        <fullName evidence="2">GNAT family N-acetyltransferase</fullName>
    </submittedName>
</protein>
<dbReference type="SUPFAM" id="SSF55729">
    <property type="entry name" value="Acyl-CoA N-acyltransferases (Nat)"/>
    <property type="match status" value="1"/>
</dbReference>
<reference evidence="2" key="1">
    <citation type="journal article" date="2020" name="mSystems">
        <title>Genome- and Community-Level Interaction Insights into Carbon Utilization and Element Cycling Functions of Hydrothermarchaeota in Hydrothermal Sediment.</title>
        <authorList>
            <person name="Zhou Z."/>
            <person name="Liu Y."/>
            <person name="Xu W."/>
            <person name="Pan J."/>
            <person name="Luo Z.H."/>
            <person name="Li M."/>
        </authorList>
    </citation>
    <scope>NUCLEOTIDE SEQUENCE [LARGE SCALE GENOMIC DNA]</scope>
    <source>
        <strain evidence="2">SpSt-418</strain>
    </source>
</reference>
<evidence type="ECO:0000313" key="2">
    <source>
        <dbReference type="EMBL" id="HFM99719.1"/>
    </source>
</evidence>
<name>A0A7C3PHN0_9CYAN</name>
<dbReference type="InterPro" id="IPR016181">
    <property type="entry name" value="Acyl_CoA_acyltransferase"/>
</dbReference>
<dbReference type="Pfam" id="PF13673">
    <property type="entry name" value="Acetyltransf_10"/>
    <property type="match status" value="1"/>
</dbReference>
<feature type="domain" description="N-acetyltransferase" evidence="1">
    <location>
        <begin position="129"/>
        <end position="213"/>
    </location>
</feature>
<organism evidence="2">
    <name type="scientific">Oscillatoriales cyanobacterium SpSt-418</name>
    <dbReference type="NCBI Taxonomy" id="2282169"/>
    <lineage>
        <taxon>Bacteria</taxon>
        <taxon>Bacillati</taxon>
        <taxon>Cyanobacteriota</taxon>
        <taxon>Cyanophyceae</taxon>
        <taxon>Oscillatoriophycideae</taxon>
        <taxon>Oscillatoriales</taxon>
    </lineage>
</organism>